<dbReference type="EMBL" id="PUIV01000001">
    <property type="protein sequence ID" value="PWB95718.1"/>
    <property type="molecule type" value="Genomic_DNA"/>
</dbReference>
<proteinExistence type="predicted"/>
<organism evidence="1 2">
    <name type="scientific">Methylosinus sporium</name>
    <dbReference type="NCBI Taxonomy" id="428"/>
    <lineage>
        <taxon>Bacteria</taxon>
        <taxon>Pseudomonadati</taxon>
        <taxon>Pseudomonadota</taxon>
        <taxon>Alphaproteobacteria</taxon>
        <taxon>Hyphomicrobiales</taxon>
        <taxon>Methylocystaceae</taxon>
        <taxon>Methylosinus</taxon>
    </lineage>
</organism>
<evidence type="ECO:0000313" key="1">
    <source>
        <dbReference type="EMBL" id="PWB95718.1"/>
    </source>
</evidence>
<dbReference type="Proteomes" id="UP000245137">
    <property type="component" value="Unassembled WGS sequence"/>
</dbReference>
<reference evidence="1 2" key="1">
    <citation type="journal article" date="2018" name="Appl. Microbiol. Biotechnol.">
        <title>Co-cultivation of the strictly anaerobic methanogen Methanosarcina barkeri with aerobic methanotrophs in an oxygen-limited membrane bioreactor.</title>
        <authorList>
            <person name="In 't Zandt M.H."/>
            <person name="van den Bosch T.J.M."/>
            <person name="Rijkers R."/>
            <person name="van Kessel M.A.H.J."/>
            <person name="Jetten M.S.M."/>
            <person name="Welte C.U."/>
        </authorList>
    </citation>
    <scope>NUCLEOTIDE SEQUENCE [LARGE SCALE GENOMIC DNA]</scope>
    <source>
        <strain evidence="1 2">DSM 17706</strain>
    </source>
</reference>
<gene>
    <name evidence="1" type="ORF">C5689_00980</name>
</gene>
<comment type="caution">
    <text evidence="1">The sequence shown here is derived from an EMBL/GenBank/DDBJ whole genome shotgun (WGS) entry which is preliminary data.</text>
</comment>
<evidence type="ECO:0000313" key="2">
    <source>
        <dbReference type="Proteomes" id="UP000245137"/>
    </source>
</evidence>
<keyword evidence="2" id="KW-1185">Reference proteome</keyword>
<accession>A0A2U1SVT4</accession>
<sequence>MKIDEMKIEKTRHRLGGEKRAAAPSKSEARSMALRSLVFLAADDDRMGRFLALTGVDPGDIRALMGEEGFQIALLAHICGDESLLIDFASGENISPESVVAALAALSGPIMD</sequence>
<name>A0A2U1SVT4_METSR</name>
<protein>
    <submittedName>
        <fullName evidence="1">DUF3572 domain-containing protein</fullName>
    </submittedName>
</protein>
<dbReference type="AlphaFoldDB" id="A0A2U1SVT4"/>
<dbReference type="RefSeq" id="WP_108915395.1">
    <property type="nucleotide sequence ID" value="NZ_PUIV01000001.1"/>
</dbReference>
<dbReference type="OrthoDB" id="7356934at2"/>
<dbReference type="Pfam" id="PF12096">
    <property type="entry name" value="DUF3572"/>
    <property type="match status" value="1"/>
</dbReference>
<dbReference type="InterPro" id="IPR021955">
    <property type="entry name" value="DUF3572"/>
</dbReference>